<dbReference type="Pfam" id="PF12937">
    <property type="entry name" value="F-box-like"/>
    <property type="match status" value="1"/>
</dbReference>
<gene>
    <name evidence="2" type="ORF">X975_08602</name>
</gene>
<dbReference type="InterPro" id="IPR032675">
    <property type="entry name" value="LRR_dom_sf"/>
</dbReference>
<dbReference type="AlphaFoldDB" id="A0A087U662"/>
<accession>A0A087U662</accession>
<evidence type="ECO:0000259" key="1">
    <source>
        <dbReference type="PROSITE" id="PS50181"/>
    </source>
</evidence>
<dbReference type="InterPro" id="IPR036047">
    <property type="entry name" value="F-box-like_dom_sf"/>
</dbReference>
<dbReference type="SUPFAM" id="SSF81383">
    <property type="entry name" value="F-box domain"/>
    <property type="match status" value="1"/>
</dbReference>
<dbReference type="InterPro" id="IPR001810">
    <property type="entry name" value="F-box_dom"/>
</dbReference>
<organism evidence="2 3">
    <name type="scientific">Stegodyphus mimosarum</name>
    <name type="common">African social velvet spider</name>
    <dbReference type="NCBI Taxonomy" id="407821"/>
    <lineage>
        <taxon>Eukaryota</taxon>
        <taxon>Metazoa</taxon>
        <taxon>Ecdysozoa</taxon>
        <taxon>Arthropoda</taxon>
        <taxon>Chelicerata</taxon>
        <taxon>Arachnida</taxon>
        <taxon>Araneae</taxon>
        <taxon>Araneomorphae</taxon>
        <taxon>Entelegynae</taxon>
        <taxon>Eresoidea</taxon>
        <taxon>Eresidae</taxon>
        <taxon>Stegodyphus</taxon>
    </lineage>
</organism>
<keyword evidence="3" id="KW-1185">Reference proteome</keyword>
<dbReference type="PROSITE" id="PS50181">
    <property type="entry name" value="FBOX"/>
    <property type="match status" value="1"/>
</dbReference>
<protein>
    <recommendedName>
        <fullName evidence="1">F-box domain-containing protein</fullName>
    </recommendedName>
</protein>
<name>A0A087U662_STEMI</name>
<feature type="non-terminal residue" evidence="2">
    <location>
        <position position="156"/>
    </location>
</feature>
<evidence type="ECO:0000313" key="3">
    <source>
        <dbReference type="Proteomes" id="UP000054359"/>
    </source>
</evidence>
<sequence length="156" mass="18028">MNSFPDEVLEHIFSFLNAYDKLTASLVCKQWLHVTGRKHLLEDIYVVFEDDTEGGTEIFNSTTREFSCFKFVKQEIDTHYIEFLKKIITQIHSLSFVDCVLDRQAVESSGKLGSCPNLKCLRIIGSKMFDLFSFSFPNLRELYVDSGAYLTDKIMQ</sequence>
<dbReference type="Gene3D" id="3.80.10.10">
    <property type="entry name" value="Ribonuclease Inhibitor"/>
    <property type="match status" value="1"/>
</dbReference>
<evidence type="ECO:0000313" key="2">
    <source>
        <dbReference type="EMBL" id="KFM72851.1"/>
    </source>
</evidence>
<dbReference type="EMBL" id="KK118382">
    <property type="protein sequence ID" value="KFM72851.1"/>
    <property type="molecule type" value="Genomic_DNA"/>
</dbReference>
<dbReference type="Proteomes" id="UP000054359">
    <property type="component" value="Unassembled WGS sequence"/>
</dbReference>
<proteinExistence type="predicted"/>
<feature type="domain" description="F-box" evidence="1">
    <location>
        <begin position="1"/>
        <end position="44"/>
    </location>
</feature>
<reference evidence="2 3" key="1">
    <citation type="submission" date="2013-11" db="EMBL/GenBank/DDBJ databases">
        <title>Genome sequencing of Stegodyphus mimosarum.</title>
        <authorList>
            <person name="Bechsgaard J."/>
        </authorList>
    </citation>
    <scope>NUCLEOTIDE SEQUENCE [LARGE SCALE GENOMIC DNA]</scope>
</reference>
<dbReference type="Gene3D" id="1.20.1280.50">
    <property type="match status" value="1"/>
</dbReference>
<dbReference type="OrthoDB" id="6483158at2759"/>
<dbReference type="SMART" id="SM00256">
    <property type="entry name" value="FBOX"/>
    <property type="match status" value="1"/>
</dbReference>